<dbReference type="AlphaFoldDB" id="A0A8T1QUX3"/>
<gene>
    <name evidence="1" type="ORF">CIPAW_04G115400</name>
</gene>
<accession>A0A8T1QUX3</accession>
<proteinExistence type="predicted"/>
<keyword evidence="2" id="KW-1185">Reference proteome</keyword>
<name>A0A8T1QUX3_CARIL</name>
<protein>
    <submittedName>
        <fullName evidence="1">Uncharacterized protein</fullName>
    </submittedName>
</protein>
<dbReference type="EMBL" id="CM031812">
    <property type="protein sequence ID" value="KAG6657792.1"/>
    <property type="molecule type" value="Genomic_DNA"/>
</dbReference>
<organism evidence="1 2">
    <name type="scientific">Carya illinoinensis</name>
    <name type="common">Pecan</name>
    <dbReference type="NCBI Taxonomy" id="32201"/>
    <lineage>
        <taxon>Eukaryota</taxon>
        <taxon>Viridiplantae</taxon>
        <taxon>Streptophyta</taxon>
        <taxon>Embryophyta</taxon>
        <taxon>Tracheophyta</taxon>
        <taxon>Spermatophyta</taxon>
        <taxon>Magnoliopsida</taxon>
        <taxon>eudicotyledons</taxon>
        <taxon>Gunneridae</taxon>
        <taxon>Pentapetalae</taxon>
        <taxon>rosids</taxon>
        <taxon>fabids</taxon>
        <taxon>Fagales</taxon>
        <taxon>Juglandaceae</taxon>
        <taxon>Carya</taxon>
    </lineage>
</organism>
<reference evidence="1" key="1">
    <citation type="submission" date="2020-12" db="EMBL/GenBank/DDBJ databases">
        <title>WGS assembly of Carya illinoinensis cv. Pawnee.</title>
        <authorList>
            <person name="Platts A."/>
            <person name="Shu S."/>
            <person name="Wright S."/>
            <person name="Barry K."/>
            <person name="Edger P."/>
            <person name="Pires J.C."/>
            <person name="Schmutz J."/>
        </authorList>
    </citation>
    <scope>NUCLEOTIDE SEQUENCE</scope>
    <source>
        <tissue evidence="1">Leaf</tissue>
    </source>
</reference>
<comment type="caution">
    <text evidence="1">The sequence shown here is derived from an EMBL/GenBank/DDBJ whole genome shotgun (WGS) entry which is preliminary data.</text>
</comment>
<evidence type="ECO:0000313" key="1">
    <source>
        <dbReference type="EMBL" id="KAG6657792.1"/>
    </source>
</evidence>
<dbReference type="Proteomes" id="UP000811609">
    <property type="component" value="Chromosome 4"/>
</dbReference>
<sequence length="42" mass="4843">MTGIPPIVFDRRREASCKTPRWGDQWGTEDCNRKALIMMTSS</sequence>
<evidence type="ECO:0000313" key="2">
    <source>
        <dbReference type="Proteomes" id="UP000811609"/>
    </source>
</evidence>